<dbReference type="InterPro" id="IPR006121">
    <property type="entry name" value="HMA_dom"/>
</dbReference>
<name>A0AAN9EXQ1_CLITE</name>
<evidence type="ECO:0000256" key="2">
    <source>
        <dbReference type="ARBA" id="ARBA00022723"/>
    </source>
</evidence>
<gene>
    <name evidence="6" type="ORF">RJT34_32184</name>
</gene>
<comment type="caution">
    <text evidence="6">The sequence shown here is derived from an EMBL/GenBank/DDBJ whole genome shotgun (WGS) entry which is preliminary data.</text>
</comment>
<evidence type="ECO:0000259" key="5">
    <source>
        <dbReference type="PROSITE" id="PS50846"/>
    </source>
</evidence>
<evidence type="ECO:0000256" key="1">
    <source>
        <dbReference type="ARBA" id="ARBA00022481"/>
    </source>
</evidence>
<keyword evidence="1" id="KW-0488">Methylation</keyword>
<keyword evidence="7" id="KW-1185">Reference proteome</keyword>
<dbReference type="Pfam" id="PF00403">
    <property type="entry name" value="HMA"/>
    <property type="match status" value="1"/>
</dbReference>
<dbReference type="AlphaFoldDB" id="A0AAN9EXQ1"/>
<evidence type="ECO:0000313" key="7">
    <source>
        <dbReference type="Proteomes" id="UP001359559"/>
    </source>
</evidence>
<evidence type="ECO:0000256" key="4">
    <source>
        <dbReference type="ARBA" id="ARBA00024045"/>
    </source>
</evidence>
<dbReference type="PROSITE" id="PS50846">
    <property type="entry name" value="HMA_2"/>
    <property type="match status" value="1"/>
</dbReference>
<dbReference type="Proteomes" id="UP001359559">
    <property type="component" value="Unassembled WGS sequence"/>
</dbReference>
<organism evidence="6 7">
    <name type="scientific">Clitoria ternatea</name>
    <name type="common">Butterfly pea</name>
    <dbReference type="NCBI Taxonomy" id="43366"/>
    <lineage>
        <taxon>Eukaryota</taxon>
        <taxon>Viridiplantae</taxon>
        <taxon>Streptophyta</taxon>
        <taxon>Embryophyta</taxon>
        <taxon>Tracheophyta</taxon>
        <taxon>Spermatophyta</taxon>
        <taxon>Magnoliopsida</taxon>
        <taxon>eudicotyledons</taxon>
        <taxon>Gunneridae</taxon>
        <taxon>Pentapetalae</taxon>
        <taxon>rosids</taxon>
        <taxon>fabids</taxon>
        <taxon>Fabales</taxon>
        <taxon>Fabaceae</taxon>
        <taxon>Papilionoideae</taxon>
        <taxon>50 kb inversion clade</taxon>
        <taxon>NPAAA clade</taxon>
        <taxon>indigoferoid/millettioid clade</taxon>
        <taxon>Phaseoleae</taxon>
        <taxon>Clitoria</taxon>
    </lineage>
</organism>
<dbReference type="GO" id="GO:0046872">
    <property type="term" value="F:metal ion binding"/>
    <property type="evidence" value="ECO:0007669"/>
    <property type="project" value="UniProtKB-KW"/>
</dbReference>
<sequence length="131" mass="14912">MGKNKKVEQAKVVVVEFKVSMHCNACERTVAKTISKCKGVEKFITDMNQHRVVVTGRIDPKKVLKKLKKKTGKRVEIVSTKDDHEESNHESRDESDKLVIMQQFVLENDSCLKTEALMMFSDENPNACAIM</sequence>
<evidence type="ECO:0000313" key="6">
    <source>
        <dbReference type="EMBL" id="KAK7264575.1"/>
    </source>
</evidence>
<keyword evidence="2" id="KW-0479">Metal-binding</keyword>
<dbReference type="InterPro" id="IPR044577">
    <property type="entry name" value="HIPP4/7/8/17/18/19"/>
</dbReference>
<dbReference type="PANTHER" id="PTHR46195:SF18">
    <property type="entry name" value="SUPEROXIDE DISMUTASE 1 COPPER CHAPERONE-LIKE PROTEIN"/>
    <property type="match status" value="1"/>
</dbReference>
<keyword evidence="3" id="KW-0636">Prenylation</keyword>
<dbReference type="CDD" id="cd00371">
    <property type="entry name" value="HMA"/>
    <property type="match status" value="1"/>
</dbReference>
<protein>
    <recommendedName>
        <fullName evidence="5">HMA domain-containing protein</fullName>
    </recommendedName>
</protein>
<evidence type="ECO:0000256" key="3">
    <source>
        <dbReference type="ARBA" id="ARBA00023289"/>
    </source>
</evidence>
<reference evidence="6 7" key="1">
    <citation type="submission" date="2024-01" db="EMBL/GenBank/DDBJ databases">
        <title>The genomes of 5 underutilized Papilionoideae crops provide insights into root nodulation and disease resistance.</title>
        <authorList>
            <person name="Yuan L."/>
        </authorList>
    </citation>
    <scope>NUCLEOTIDE SEQUENCE [LARGE SCALE GENOMIC DNA]</scope>
    <source>
        <strain evidence="6">LY-2023</strain>
        <tissue evidence="6">Leaf</tissue>
    </source>
</reference>
<dbReference type="InterPro" id="IPR036163">
    <property type="entry name" value="HMA_dom_sf"/>
</dbReference>
<dbReference type="PANTHER" id="PTHR46195">
    <property type="entry name" value="HEAVY METAL-ASSOCIATED ISOPRENYLATED PLANT PROTEIN 7"/>
    <property type="match status" value="1"/>
</dbReference>
<comment type="similarity">
    <text evidence="4">Belongs to the HIPP family.</text>
</comment>
<dbReference type="Gene3D" id="3.30.70.100">
    <property type="match status" value="1"/>
</dbReference>
<accession>A0AAN9EXQ1</accession>
<keyword evidence="3" id="KW-0449">Lipoprotein</keyword>
<dbReference type="EMBL" id="JAYKXN010000008">
    <property type="protein sequence ID" value="KAK7264575.1"/>
    <property type="molecule type" value="Genomic_DNA"/>
</dbReference>
<feature type="domain" description="HMA" evidence="5">
    <location>
        <begin position="12"/>
        <end position="76"/>
    </location>
</feature>
<proteinExistence type="inferred from homology"/>
<dbReference type="SUPFAM" id="SSF55008">
    <property type="entry name" value="HMA, heavy metal-associated domain"/>
    <property type="match status" value="1"/>
</dbReference>